<evidence type="ECO:0000313" key="6">
    <source>
        <dbReference type="RefSeq" id="XP_032111510.1"/>
    </source>
</evidence>
<evidence type="ECO:0000259" key="3">
    <source>
        <dbReference type="Pfam" id="PF12001"/>
    </source>
</evidence>
<dbReference type="Proteomes" id="UP000504640">
    <property type="component" value="Unplaced"/>
</dbReference>
<proteinExistence type="predicted"/>
<feature type="domain" description="DUF3496" evidence="3">
    <location>
        <begin position="546"/>
        <end position="652"/>
    </location>
</feature>
<name>A0A6J3G1M0_SAPAP</name>
<reference evidence="6" key="1">
    <citation type="submission" date="2025-08" db="UniProtKB">
        <authorList>
            <consortium name="RefSeq"/>
        </authorList>
    </citation>
    <scope>IDENTIFICATION</scope>
    <source>
        <tissue evidence="6">Blood</tissue>
    </source>
</reference>
<feature type="domain" description="CCDC144C-like coiled-coil" evidence="4">
    <location>
        <begin position="93"/>
        <end position="317"/>
    </location>
</feature>
<dbReference type="InterPro" id="IPR021885">
    <property type="entry name" value="DUF3496"/>
</dbReference>
<accession>A0A6J3G1M0</accession>
<dbReference type="PANTHER" id="PTHR24147:SF63">
    <property type="entry name" value="ANKYRIN REPEAT DOMAIN-CONTAINING PROTEIN 30A"/>
    <property type="match status" value="1"/>
</dbReference>
<dbReference type="AlphaFoldDB" id="A0A6J3G1M0"/>
<protein>
    <submittedName>
        <fullName evidence="6">Coiled-coil domain-containing protein 144C</fullName>
    </submittedName>
</protein>
<evidence type="ECO:0000256" key="2">
    <source>
        <dbReference type="SAM" id="Coils"/>
    </source>
</evidence>
<dbReference type="Pfam" id="PF12001">
    <property type="entry name" value="DUF3496"/>
    <property type="match status" value="1"/>
</dbReference>
<evidence type="ECO:0000259" key="4">
    <source>
        <dbReference type="Pfam" id="PF14915"/>
    </source>
</evidence>
<organism evidence="5 6">
    <name type="scientific">Sapajus apella</name>
    <name type="common">Brown-capped capuchin</name>
    <name type="synonym">Cebus apella</name>
    <dbReference type="NCBI Taxonomy" id="9515"/>
    <lineage>
        <taxon>Eukaryota</taxon>
        <taxon>Metazoa</taxon>
        <taxon>Chordata</taxon>
        <taxon>Craniata</taxon>
        <taxon>Vertebrata</taxon>
        <taxon>Euteleostomi</taxon>
        <taxon>Mammalia</taxon>
        <taxon>Eutheria</taxon>
        <taxon>Euarchontoglires</taxon>
        <taxon>Primates</taxon>
        <taxon>Haplorrhini</taxon>
        <taxon>Platyrrhini</taxon>
        <taxon>Cebidae</taxon>
        <taxon>Cebinae</taxon>
        <taxon>Sapajus</taxon>
    </lineage>
</organism>
<dbReference type="GeneID" id="116534883"/>
<dbReference type="Pfam" id="PF14915">
    <property type="entry name" value="CCDC144C"/>
    <property type="match status" value="1"/>
</dbReference>
<dbReference type="RefSeq" id="XP_032111510.1">
    <property type="nucleotide sequence ID" value="XM_032255619.1"/>
</dbReference>
<gene>
    <name evidence="6" type="primary">LOC116534883</name>
</gene>
<evidence type="ECO:0000256" key="1">
    <source>
        <dbReference type="ARBA" id="ARBA00023054"/>
    </source>
</evidence>
<dbReference type="PANTHER" id="PTHR24147">
    <property type="entry name" value="ANKYRIN REPEAT DOMAIN 36-RELATED"/>
    <property type="match status" value="1"/>
</dbReference>
<dbReference type="InterPro" id="IPR050657">
    <property type="entry name" value="Ankyrin_repeat_domain"/>
</dbReference>
<evidence type="ECO:0000313" key="5">
    <source>
        <dbReference type="Proteomes" id="UP000504640"/>
    </source>
</evidence>
<sequence length="676" mass="78930">MKTLSSYFSDWHSTSLNFKEKTCQRSEHLKGDDKCPSESPSMTEKKLASTELRQTNLIDEEKLNTGVVVIFENDTVHNLCESKLSEGKGIKEAEQVLAVISEEEQESLEESENNQLQISHWHKKEKDLLHENCMLQEEITGLRLEIDTKENRNQQKENKYLEDIEIMKAKNDFLQNALTLKEETLTTTICQYSVQLEVLTAENKMLTSKLEDKNQNQERLETEIESYRCRLAAAIQDCDQHKASKRDAELGFKTARQEWFHLKEKMNFDMSNLNDENKMLSEKLSNAENKIRSLKMKYHHIKDALREKTLVLEGIQNKEGKVNKHIQKQDSLEERLSQIQNENLLLRQQLDEADKKADNQEQTIINIQEQFIAIVKIQAESKKQSLLLEQKNNELVNKCNYLKERLCKYEKEKAERNETVRQLQKLAGIEKKKPMSESSLEASLCYHVNLDETQDSKRKSGQIRSQKYETLKKDEKLEEELVNLESYMEMNMLEHSPLKRCKQEDEERASQKIAEQLEKINQFIQTQKISQEKLQRLREENSASMKNQMELVIKALKLEIYKAKTSQADYSTTELEKYKKLYLEQLKLRESISDEQGKREKILADVSTRLQEKEQSKSLFTSHTARPALELACNGNLNENLGLNRIHVPRETLRISTSSLLSSDNRMENDLPKVSF</sequence>
<keyword evidence="5" id="KW-1185">Reference proteome</keyword>
<keyword evidence="1 2" id="KW-0175">Coiled coil</keyword>
<feature type="coiled-coil region" evidence="2">
    <location>
        <begin position="263"/>
        <end position="370"/>
    </location>
</feature>
<feature type="coiled-coil region" evidence="2">
    <location>
        <begin position="196"/>
        <end position="237"/>
    </location>
</feature>
<dbReference type="InterPro" id="IPR039497">
    <property type="entry name" value="CC144C-like_CC_dom"/>
</dbReference>